<keyword evidence="4" id="KW-1185">Reference proteome</keyword>
<dbReference type="Pfam" id="PF13411">
    <property type="entry name" value="MerR_1"/>
    <property type="match status" value="1"/>
</dbReference>
<reference evidence="3" key="2">
    <citation type="submission" date="2020-09" db="EMBL/GenBank/DDBJ databases">
        <authorList>
            <person name="Sun Q."/>
            <person name="Ohkuma M."/>
        </authorList>
    </citation>
    <scope>NUCLEOTIDE SEQUENCE</scope>
    <source>
        <strain evidence="3">JCM 19831</strain>
    </source>
</reference>
<name>A0A917TP53_9ACTN</name>
<dbReference type="PANTHER" id="PTHR30204">
    <property type="entry name" value="REDOX-CYCLING DRUG-SENSING TRANSCRIPTIONAL ACTIVATOR SOXR"/>
    <property type="match status" value="1"/>
</dbReference>
<dbReference type="Proteomes" id="UP000642070">
    <property type="component" value="Unassembled WGS sequence"/>
</dbReference>
<dbReference type="PROSITE" id="PS00552">
    <property type="entry name" value="HTH_MERR_1"/>
    <property type="match status" value="1"/>
</dbReference>
<dbReference type="EMBL" id="BMPI01000014">
    <property type="protein sequence ID" value="GGM30027.1"/>
    <property type="molecule type" value="Genomic_DNA"/>
</dbReference>
<feature type="domain" description="HTH merR-type" evidence="2">
    <location>
        <begin position="6"/>
        <end position="74"/>
    </location>
</feature>
<dbReference type="GO" id="GO:0003677">
    <property type="term" value="F:DNA binding"/>
    <property type="evidence" value="ECO:0007669"/>
    <property type="project" value="UniProtKB-KW"/>
</dbReference>
<gene>
    <name evidence="3" type="ORF">GCM10007977_034110</name>
</gene>
<dbReference type="PRINTS" id="PR00040">
    <property type="entry name" value="HTHMERR"/>
</dbReference>
<proteinExistence type="predicted"/>
<evidence type="ECO:0000313" key="3">
    <source>
        <dbReference type="EMBL" id="GGM30027.1"/>
    </source>
</evidence>
<accession>A0A917TP53</accession>
<dbReference type="InterPro" id="IPR009061">
    <property type="entry name" value="DNA-bd_dom_put_sf"/>
</dbReference>
<protein>
    <recommendedName>
        <fullName evidence="2">HTH merR-type domain-containing protein</fullName>
    </recommendedName>
</protein>
<dbReference type="GO" id="GO:0003700">
    <property type="term" value="F:DNA-binding transcription factor activity"/>
    <property type="evidence" value="ECO:0007669"/>
    <property type="project" value="InterPro"/>
</dbReference>
<dbReference type="SMART" id="SM00422">
    <property type="entry name" value="HTH_MERR"/>
    <property type="match status" value="1"/>
</dbReference>
<dbReference type="SUPFAM" id="SSF46955">
    <property type="entry name" value="Putative DNA-binding domain"/>
    <property type="match status" value="1"/>
</dbReference>
<comment type="caution">
    <text evidence="3">The sequence shown here is derived from an EMBL/GenBank/DDBJ whole genome shotgun (WGS) entry which is preliminary data.</text>
</comment>
<dbReference type="PROSITE" id="PS50937">
    <property type="entry name" value="HTH_MERR_2"/>
    <property type="match status" value="1"/>
</dbReference>
<dbReference type="AlphaFoldDB" id="A0A917TP53"/>
<evidence type="ECO:0000313" key="4">
    <source>
        <dbReference type="Proteomes" id="UP000642070"/>
    </source>
</evidence>
<sequence length="118" mass="12966">MKSSATLTVSDVAAESGIAASAVRFYERQGLISAARTGGNQRRFDRDAVCRVKVARVAQRVGLSVAEIREMLATLPSDPRLDDWLRLRVQLADEAHRRISALEAVLDDIATDQKLCDL</sequence>
<dbReference type="InterPro" id="IPR000551">
    <property type="entry name" value="MerR-type_HTH_dom"/>
</dbReference>
<dbReference type="InterPro" id="IPR047057">
    <property type="entry name" value="MerR_fam"/>
</dbReference>
<evidence type="ECO:0000256" key="1">
    <source>
        <dbReference type="ARBA" id="ARBA00023125"/>
    </source>
</evidence>
<reference evidence="3" key="1">
    <citation type="journal article" date="2014" name="Int. J. Syst. Evol. Microbiol.">
        <title>Complete genome sequence of Corynebacterium casei LMG S-19264T (=DSM 44701T), isolated from a smear-ripened cheese.</title>
        <authorList>
            <consortium name="US DOE Joint Genome Institute (JGI-PGF)"/>
            <person name="Walter F."/>
            <person name="Albersmeier A."/>
            <person name="Kalinowski J."/>
            <person name="Ruckert C."/>
        </authorList>
    </citation>
    <scope>NUCLEOTIDE SEQUENCE</scope>
    <source>
        <strain evidence="3">JCM 19831</strain>
    </source>
</reference>
<organism evidence="3 4">
    <name type="scientific">Dactylosporangium sucinum</name>
    <dbReference type="NCBI Taxonomy" id="1424081"/>
    <lineage>
        <taxon>Bacteria</taxon>
        <taxon>Bacillati</taxon>
        <taxon>Actinomycetota</taxon>
        <taxon>Actinomycetes</taxon>
        <taxon>Micromonosporales</taxon>
        <taxon>Micromonosporaceae</taxon>
        <taxon>Dactylosporangium</taxon>
    </lineage>
</organism>
<dbReference type="PANTHER" id="PTHR30204:SF0">
    <property type="entry name" value="REDOX-SENSITIVE TRANSCRIPTIONAL ACTIVATOR SOXR"/>
    <property type="match status" value="1"/>
</dbReference>
<dbReference type="Gene3D" id="1.10.1660.10">
    <property type="match status" value="1"/>
</dbReference>
<evidence type="ECO:0000259" key="2">
    <source>
        <dbReference type="PROSITE" id="PS50937"/>
    </source>
</evidence>
<keyword evidence="1" id="KW-0238">DNA-binding</keyword>